<dbReference type="Proteomes" id="UP000054877">
    <property type="component" value="Unassembled WGS sequence"/>
</dbReference>
<keyword evidence="4" id="KW-1133">Transmembrane helix</keyword>
<feature type="transmembrane region" description="Helical" evidence="4">
    <location>
        <begin position="340"/>
        <end position="362"/>
    </location>
</feature>
<proteinExistence type="predicted"/>
<evidence type="ECO:0000256" key="2">
    <source>
        <dbReference type="ARBA" id="ARBA00023043"/>
    </source>
</evidence>
<dbReference type="Gene3D" id="1.25.40.20">
    <property type="entry name" value="Ankyrin repeat-containing domain"/>
    <property type="match status" value="1"/>
</dbReference>
<dbReference type="InterPro" id="IPR002110">
    <property type="entry name" value="Ankyrin_rpt"/>
</dbReference>
<dbReference type="SUPFAM" id="SSF48403">
    <property type="entry name" value="Ankyrin repeat"/>
    <property type="match status" value="1"/>
</dbReference>
<reference evidence="5 6" key="1">
    <citation type="submission" date="2015-11" db="EMBL/GenBank/DDBJ databases">
        <title>Genomic analysis of 38 Legionella species identifies large and diverse effector repertoires.</title>
        <authorList>
            <person name="Burstein D."/>
            <person name="Amaro F."/>
            <person name="Zusman T."/>
            <person name="Lifshitz Z."/>
            <person name="Cohen O."/>
            <person name="Gilbert J.A."/>
            <person name="Pupko T."/>
            <person name="Shuman H.A."/>
            <person name="Segal G."/>
        </authorList>
    </citation>
    <scope>NUCLEOTIDE SEQUENCE [LARGE SCALE GENOMIC DNA]</scope>
    <source>
        <strain evidence="5 6">Mt.St.Helens-9</strain>
    </source>
</reference>
<keyword evidence="4" id="KW-0812">Transmembrane</keyword>
<evidence type="ECO:0000313" key="5">
    <source>
        <dbReference type="EMBL" id="KTD61683.1"/>
    </source>
</evidence>
<accession>A0A0W0YYM0</accession>
<gene>
    <name evidence="5" type="ORF">Lspi_2313</name>
</gene>
<keyword evidence="4" id="KW-0472">Membrane</keyword>
<dbReference type="AlphaFoldDB" id="A0A0W0YYM0"/>
<keyword evidence="2 3" id="KW-0040">ANK repeat</keyword>
<dbReference type="PROSITE" id="PS50088">
    <property type="entry name" value="ANK_REPEAT"/>
    <property type="match status" value="2"/>
</dbReference>
<feature type="repeat" description="ANK" evidence="3">
    <location>
        <begin position="72"/>
        <end position="104"/>
    </location>
</feature>
<evidence type="ECO:0000256" key="3">
    <source>
        <dbReference type="PROSITE-ProRule" id="PRU00023"/>
    </source>
</evidence>
<evidence type="ECO:0000313" key="6">
    <source>
        <dbReference type="Proteomes" id="UP000054877"/>
    </source>
</evidence>
<dbReference type="Pfam" id="PF12796">
    <property type="entry name" value="Ank_2"/>
    <property type="match status" value="1"/>
</dbReference>
<dbReference type="PROSITE" id="PS50297">
    <property type="entry name" value="ANK_REP_REGION"/>
    <property type="match status" value="2"/>
</dbReference>
<dbReference type="InterPro" id="IPR036770">
    <property type="entry name" value="Ankyrin_rpt-contain_sf"/>
</dbReference>
<evidence type="ECO:0000256" key="4">
    <source>
        <dbReference type="SAM" id="Phobius"/>
    </source>
</evidence>
<dbReference type="OrthoDB" id="5653238at2"/>
<dbReference type="PATRIC" id="fig|452.5.peg.2552"/>
<evidence type="ECO:0000256" key="1">
    <source>
        <dbReference type="ARBA" id="ARBA00022737"/>
    </source>
</evidence>
<comment type="caution">
    <text evidence="5">The sequence shown here is derived from an EMBL/GenBank/DDBJ whole genome shotgun (WGS) entry which is preliminary data.</text>
</comment>
<feature type="transmembrane region" description="Helical" evidence="4">
    <location>
        <begin position="213"/>
        <end position="246"/>
    </location>
</feature>
<name>A0A0W0YYM0_LEGSP</name>
<feature type="transmembrane region" description="Helical" evidence="4">
    <location>
        <begin position="368"/>
        <end position="394"/>
    </location>
</feature>
<dbReference type="RefSeq" id="WP_082642833.1">
    <property type="nucleotide sequence ID" value="NZ_CAAAII010000001.1"/>
</dbReference>
<dbReference type="PANTHER" id="PTHR24126:SF14">
    <property type="entry name" value="ANK_REP_REGION DOMAIN-CONTAINING PROTEIN"/>
    <property type="match status" value="1"/>
</dbReference>
<keyword evidence="6" id="KW-1185">Reference proteome</keyword>
<dbReference type="PANTHER" id="PTHR24126">
    <property type="entry name" value="ANKYRIN REPEAT, PH AND SEC7 DOMAIN CONTAINING PROTEIN SECG-RELATED"/>
    <property type="match status" value="1"/>
</dbReference>
<feature type="repeat" description="ANK" evidence="3">
    <location>
        <begin position="39"/>
        <end position="71"/>
    </location>
</feature>
<keyword evidence="1" id="KW-0677">Repeat</keyword>
<sequence length="517" mass="56423">MIETLKVTLLKGDKTAFKQEVVNQTGLHGAACLNDIDGEGNSLLHLAVMKGALPFVKCLLAENADITLQNHQGNTPLHLAVQQGYFNIVYEMLGISAAAKDRKNKIKWQDKDRGNKASVLKESQKRALSLLHVENNQGETPLVMAAKLQDDLVYKKLLLLEPAPGYKKEHLDSVSRIRQKHVGRLKSKSFTAALIETFCPSASIAELTESFAYSGLLVGASAAVALGVNIGFAVIAILGFSIIMYANYKKMQSEKNAVWELEELQAELALLLNIRKRVQQLSSQPSLTVQERKELEFIREELKKTINKPESLQGNERNAADFITGKDKIYVALSSTGSFLCAYSGALGVAGLGLAVAAQIMGTSLAGLIVLAGPVGICVALGGGLLLAAALAFYHYKTRKQDYMVFGEQRQAIYKLQDSIYRKQQDIIHGPDNVLNSINSLLDNNLSEQPEEKRASAIIEPARDKYDHGHGPDEICSIESGQLQSIGLLRRTRSLSEINSSVPDARWSGLLQKSGSP</sequence>
<dbReference type="SMART" id="SM00248">
    <property type="entry name" value="ANK"/>
    <property type="match status" value="3"/>
</dbReference>
<organism evidence="5 6">
    <name type="scientific">Legionella spiritensis</name>
    <dbReference type="NCBI Taxonomy" id="452"/>
    <lineage>
        <taxon>Bacteria</taxon>
        <taxon>Pseudomonadati</taxon>
        <taxon>Pseudomonadota</taxon>
        <taxon>Gammaproteobacteria</taxon>
        <taxon>Legionellales</taxon>
        <taxon>Legionellaceae</taxon>
        <taxon>Legionella</taxon>
    </lineage>
</organism>
<protein>
    <submittedName>
        <fullName evidence="5">Ankyrin repeat protein</fullName>
    </submittedName>
</protein>
<dbReference type="STRING" id="452.Lspi_2313"/>
<dbReference type="EMBL" id="LNYX01000031">
    <property type="protein sequence ID" value="KTD61683.1"/>
    <property type="molecule type" value="Genomic_DNA"/>
</dbReference>